<keyword evidence="3 5" id="KW-1133">Transmembrane helix</keyword>
<feature type="transmembrane region" description="Helical" evidence="5">
    <location>
        <begin position="76"/>
        <end position="98"/>
    </location>
</feature>
<evidence type="ECO:0000256" key="2">
    <source>
        <dbReference type="ARBA" id="ARBA00022692"/>
    </source>
</evidence>
<gene>
    <name evidence="6" type="ORF">HNQ77_004480</name>
</gene>
<keyword evidence="2 5" id="KW-0812">Transmembrane</keyword>
<dbReference type="InterPro" id="IPR007269">
    <property type="entry name" value="ICMT_MeTrfase"/>
</dbReference>
<dbReference type="EMBL" id="JACHEK010000010">
    <property type="protein sequence ID" value="MBB6146501.1"/>
    <property type="molecule type" value="Genomic_DNA"/>
</dbReference>
<dbReference type="PANTHER" id="PTHR43847:SF1">
    <property type="entry name" value="BLL3993 PROTEIN"/>
    <property type="match status" value="1"/>
</dbReference>
<accession>A0A841K5T5</accession>
<dbReference type="GO" id="GO:0032259">
    <property type="term" value="P:methylation"/>
    <property type="evidence" value="ECO:0007669"/>
    <property type="project" value="UniProtKB-KW"/>
</dbReference>
<evidence type="ECO:0000256" key="5">
    <source>
        <dbReference type="SAM" id="Phobius"/>
    </source>
</evidence>
<protein>
    <submittedName>
        <fullName evidence="6">Protein-S-isoprenylcysteine O-methyltransferase</fullName>
        <ecNumber evidence="6">2.1.1.100</ecNumber>
    </submittedName>
</protein>
<proteinExistence type="predicted"/>
<dbReference type="GO" id="GO:0004671">
    <property type="term" value="F:protein C-terminal S-isoprenylcysteine carboxyl O-methyltransferase activity"/>
    <property type="evidence" value="ECO:0007669"/>
    <property type="project" value="UniProtKB-EC"/>
</dbReference>
<comment type="caution">
    <text evidence="6">The sequence shown here is derived from an EMBL/GenBank/DDBJ whole genome shotgun (WGS) entry which is preliminary data.</text>
</comment>
<dbReference type="EC" id="2.1.1.100" evidence="6"/>
<keyword evidence="7" id="KW-1185">Reference proteome</keyword>
<dbReference type="Pfam" id="PF04140">
    <property type="entry name" value="ICMT"/>
    <property type="match status" value="1"/>
</dbReference>
<evidence type="ECO:0000256" key="4">
    <source>
        <dbReference type="ARBA" id="ARBA00023136"/>
    </source>
</evidence>
<evidence type="ECO:0000256" key="1">
    <source>
        <dbReference type="ARBA" id="ARBA00004141"/>
    </source>
</evidence>
<evidence type="ECO:0000256" key="3">
    <source>
        <dbReference type="ARBA" id="ARBA00022989"/>
    </source>
</evidence>
<reference evidence="6 7" key="1">
    <citation type="submission" date="2020-08" db="EMBL/GenBank/DDBJ databases">
        <title>Genomic Encyclopedia of Type Strains, Phase IV (KMG-IV): sequencing the most valuable type-strain genomes for metagenomic binning, comparative biology and taxonomic classification.</title>
        <authorList>
            <person name="Goeker M."/>
        </authorList>
    </citation>
    <scope>NUCLEOTIDE SEQUENCE [LARGE SCALE GENOMIC DNA]</scope>
    <source>
        <strain evidence="6 7">DSM 103733</strain>
    </source>
</reference>
<dbReference type="Proteomes" id="UP000538666">
    <property type="component" value="Unassembled WGS sequence"/>
</dbReference>
<keyword evidence="4 5" id="KW-0472">Membrane</keyword>
<dbReference type="RefSeq" id="WP_050060450.1">
    <property type="nucleotide sequence ID" value="NZ_JACHEK010000010.1"/>
</dbReference>
<keyword evidence="6" id="KW-0808">Transferase</keyword>
<evidence type="ECO:0000313" key="7">
    <source>
        <dbReference type="Proteomes" id="UP000538666"/>
    </source>
</evidence>
<name>A0A841K5T5_9BACT</name>
<keyword evidence="6" id="KW-0489">Methyltransferase</keyword>
<dbReference type="PANTHER" id="PTHR43847">
    <property type="entry name" value="BLL3993 PROTEIN"/>
    <property type="match status" value="1"/>
</dbReference>
<dbReference type="AlphaFoldDB" id="A0A841K5T5"/>
<dbReference type="InterPro" id="IPR052527">
    <property type="entry name" value="Metal_cation-efflux_comp"/>
</dbReference>
<sequence length="192" mass="21348">MIAVVDIAVTWLWVAFLVLWFLAGLASKRSVQVQSGGSRLLQSALVLLGVALMFNLHHWITSGWLAVQLMPENAPIVLSGGTLTLAGLLFCVWARVVLGRNWSSAVTIKQDHQLVLRGPYRIVRHPIYTGLLIALLGTAMIIGITRAFVGVFVIGLGFWLKSQTEEQFMLHQFGAQYVDYRQRVHALIPFVL</sequence>
<evidence type="ECO:0000313" key="6">
    <source>
        <dbReference type="EMBL" id="MBB6146501.1"/>
    </source>
</evidence>
<comment type="subcellular location">
    <subcellularLocation>
        <location evidence="1">Membrane</location>
        <topology evidence="1">Multi-pass membrane protein</topology>
    </subcellularLocation>
</comment>
<feature type="transmembrane region" description="Helical" evidence="5">
    <location>
        <begin position="127"/>
        <end position="160"/>
    </location>
</feature>
<feature type="transmembrane region" description="Helical" evidence="5">
    <location>
        <begin position="6"/>
        <end position="26"/>
    </location>
</feature>
<dbReference type="GO" id="GO:0016020">
    <property type="term" value="C:membrane"/>
    <property type="evidence" value="ECO:0007669"/>
    <property type="project" value="UniProtKB-SubCell"/>
</dbReference>
<organism evidence="6 7">
    <name type="scientific">Silvibacterium bohemicum</name>
    <dbReference type="NCBI Taxonomy" id="1577686"/>
    <lineage>
        <taxon>Bacteria</taxon>
        <taxon>Pseudomonadati</taxon>
        <taxon>Acidobacteriota</taxon>
        <taxon>Terriglobia</taxon>
        <taxon>Terriglobales</taxon>
        <taxon>Acidobacteriaceae</taxon>
        <taxon>Silvibacterium</taxon>
    </lineage>
</organism>
<dbReference type="OrthoDB" id="5471300at2"/>
<dbReference type="Gene3D" id="1.20.120.1630">
    <property type="match status" value="1"/>
</dbReference>
<feature type="transmembrane region" description="Helical" evidence="5">
    <location>
        <begin position="38"/>
        <end position="56"/>
    </location>
</feature>